<evidence type="ECO:0000313" key="2">
    <source>
        <dbReference type="EMBL" id="GAF78741.1"/>
    </source>
</evidence>
<dbReference type="NCBIfam" id="TIGR01409">
    <property type="entry name" value="TAT_signal_seq"/>
    <property type="match status" value="1"/>
</dbReference>
<dbReference type="Gene3D" id="3.40.50.720">
    <property type="entry name" value="NAD(P)-binding Rossmann-like Domain"/>
    <property type="match status" value="1"/>
</dbReference>
<reference evidence="2" key="1">
    <citation type="journal article" date="2014" name="Front. Microbiol.">
        <title>High frequency of phylogenetically diverse reductive dehalogenase-homologous genes in deep subseafloor sedimentary metagenomes.</title>
        <authorList>
            <person name="Kawai M."/>
            <person name="Futagami T."/>
            <person name="Toyoda A."/>
            <person name="Takaki Y."/>
            <person name="Nishi S."/>
            <person name="Hori S."/>
            <person name="Arai W."/>
            <person name="Tsubouchi T."/>
            <person name="Morono Y."/>
            <person name="Uchiyama I."/>
            <person name="Ito T."/>
            <person name="Fujiyama A."/>
            <person name="Inagaki F."/>
            <person name="Takami H."/>
        </authorList>
    </citation>
    <scope>NUCLEOTIDE SEQUENCE</scope>
    <source>
        <strain evidence="2">Expedition CK06-06</strain>
    </source>
</reference>
<name>X0SUB5_9ZZZZ</name>
<feature type="non-terminal residue" evidence="2">
    <location>
        <position position="134"/>
    </location>
</feature>
<dbReference type="InterPro" id="IPR006311">
    <property type="entry name" value="TAT_signal"/>
</dbReference>
<accession>X0SUB5</accession>
<dbReference type="InterPro" id="IPR050463">
    <property type="entry name" value="Gfo/Idh/MocA_oxidrdct_glycsds"/>
</dbReference>
<evidence type="ECO:0000259" key="1">
    <source>
        <dbReference type="Pfam" id="PF01408"/>
    </source>
</evidence>
<proteinExistence type="predicted"/>
<dbReference type="EMBL" id="BARS01001948">
    <property type="protein sequence ID" value="GAF78741.1"/>
    <property type="molecule type" value="Genomic_DNA"/>
</dbReference>
<dbReference type="Pfam" id="PF01408">
    <property type="entry name" value="GFO_IDH_MocA"/>
    <property type="match status" value="1"/>
</dbReference>
<dbReference type="InterPro" id="IPR000683">
    <property type="entry name" value="Gfo/Idh/MocA-like_OxRdtase_N"/>
</dbReference>
<dbReference type="AlphaFoldDB" id="X0SUB5"/>
<dbReference type="GO" id="GO:0000166">
    <property type="term" value="F:nucleotide binding"/>
    <property type="evidence" value="ECO:0007669"/>
    <property type="project" value="InterPro"/>
</dbReference>
<dbReference type="PANTHER" id="PTHR43818:SF5">
    <property type="entry name" value="OXIDOREDUCTASE FAMILY PROTEIN"/>
    <property type="match status" value="1"/>
</dbReference>
<comment type="caution">
    <text evidence="2">The sequence shown here is derived from an EMBL/GenBank/DDBJ whole genome shotgun (WGS) entry which is preliminary data.</text>
</comment>
<dbReference type="InterPro" id="IPR036291">
    <property type="entry name" value="NAD(P)-bd_dom_sf"/>
</dbReference>
<dbReference type="PANTHER" id="PTHR43818">
    <property type="entry name" value="BCDNA.GH03377"/>
    <property type="match status" value="1"/>
</dbReference>
<gene>
    <name evidence="2" type="ORF">S01H1_03597</name>
</gene>
<dbReference type="PROSITE" id="PS51318">
    <property type="entry name" value="TAT"/>
    <property type="match status" value="1"/>
</dbReference>
<protein>
    <recommendedName>
        <fullName evidence="1">Gfo/Idh/MocA-like oxidoreductase N-terminal domain-containing protein</fullName>
    </recommendedName>
</protein>
<organism evidence="2">
    <name type="scientific">marine sediment metagenome</name>
    <dbReference type="NCBI Taxonomy" id="412755"/>
    <lineage>
        <taxon>unclassified sequences</taxon>
        <taxon>metagenomes</taxon>
        <taxon>ecological metagenomes</taxon>
    </lineage>
</organism>
<sequence length="134" mass="14403">MSGRSLVGRRDFLKTAAAVAAPMIVPASALGRDGATPPSERVTLGCIGVGNRGSSNMRHFLREPRVQVVAVCDVDRVHRERARANAELDAGAAYHDFREVLTREDIDAVSIGTPDHWHAINTVQAANAGKDIFC</sequence>
<feature type="domain" description="Gfo/Idh/MocA-like oxidoreductase N-terminal" evidence="1">
    <location>
        <begin position="44"/>
        <end position="134"/>
    </location>
</feature>
<dbReference type="InterPro" id="IPR019546">
    <property type="entry name" value="TAT_signal_bac_arc"/>
</dbReference>
<dbReference type="SUPFAM" id="SSF51735">
    <property type="entry name" value="NAD(P)-binding Rossmann-fold domains"/>
    <property type="match status" value="1"/>
</dbReference>
<dbReference type="Pfam" id="PF10518">
    <property type="entry name" value="TAT_signal"/>
    <property type="match status" value="1"/>
</dbReference>